<dbReference type="RefSeq" id="WP_152944341.1">
    <property type="nucleotide sequence ID" value="NZ_CP045490.1"/>
</dbReference>
<evidence type="ECO:0000313" key="2">
    <source>
        <dbReference type="EMBL" id="QFU84782.1"/>
    </source>
</evidence>
<dbReference type="Gene3D" id="3.20.20.80">
    <property type="entry name" value="Glycosidases"/>
    <property type="match status" value="1"/>
</dbReference>
<feature type="region of interest" description="Disordered" evidence="1">
    <location>
        <begin position="115"/>
        <end position="139"/>
    </location>
</feature>
<organism evidence="2 3">
    <name type="scientific">Natronorubrum aibiense</name>
    <dbReference type="NCBI Taxonomy" id="348826"/>
    <lineage>
        <taxon>Archaea</taxon>
        <taxon>Methanobacteriati</taxon>
        <taxon>Methanobacteriota</taxon>
        <taxon>Stenosarchaea group</taxon>
        <taxon>Halobacteria</taxon>
        <taxon>Halobacteriales</taxon>
        <taxon>Natrialbaceae</taxon>
        <taxon>Natronorubrum</taxon>
    </lineage>
</organism>
<gene>
    <name evidence="2" type="ORF">GCU68_19950</name>
</gene>
<keyword evidence="2" id="KW-0378">Hydrolase</keyword>
<sequence>MHERKSNRWSTEAVWDWYDEQGWPVGCNYVPSTAVNPTEMWQAATFDPETIDRELGWASSLGMNSVRVFLQYLVWEDDPDGLVDRMDEFLSIADRHGLSTMFVFFDDVAFSGDEPYLGPQDEPLPETHNSQWTPSPGHDRVRNRGDWPDLEQYVRSIIDTFAADDRIICWDLYNEPGNSDMYPDSIPLVRESFAWARNAAPTQPVTVGCNWNPEMTELNEVANELSDVISFHDYNDLEITRDRVDELTELGRPLLCTEWLARSRDNFVETHLPYYREQGIGCYTWGLVNGKIQTHLPWRTAQVSIAEATKETETPDVWFHDLFHTDGTPYIETEIETFRDVTRQASEQRIGK</sequence>
<accession>A0A5P9P9K4</accession>
<reference evidence="2 3" key="1">
    <citation type="journal article" date="2007" name="Int. J. Syst. Evol. Microbiol.">
        <title>Natronorubrum sulfidifaciens sp. nov., an extremely haloalkaliphilic archaeon isolated from Aiding salt lake in Xin-Jiang, China.</title>
        <authorList>
            <person name="Cui H.L."/>
            <person name="Tohty D."/>
            <person name="Liu H.C."/>
            <person name="Liu S.J."/>
            <person name="Oren A."/>
            <person name="Zhou P.J."/>
        </authorList>
    </citation>
    <scope>NUCLEOTIDE SEQUENCE [LARGE SCALE GENOMIC DNA]</scope>
    <source>
        <strain evidence="2 3">7-3</strain>
        <plasmid evidence="2">unnamed2</plasmid>
    </source>
</reference>
<protein>
    <submittedName>
        <fullName evidence="2">Cellulase family glycosylhydrolase</fullName>
    </submittedName>
</protein>
<name>A0A5P9P9K4_9EURY</name>
<keyword evidence="2" id="KW-0614">Plasmid</keyword>
<dbReference type="SUPFAM" id="SSF51445">
    <property type="entry name" value="(Trans)glycosidases"/>
    <property type="match status" value="1"/>
</dbReference>
<dbReference type="AlphaFoldDB" id="A0A5P9P9K4"/>
<keyword evidence="3" id="KW-1185">Reference proteome</keyword>
<evidence type="ECO:0000256" key="1">
    <source>
        <dbReference type="SAM" id="MobiDB-lite"/>
    </source>
</evidence>
<dbReference type="Proteomes" id="UP000326170">
    <property type="component" value="Plasmid unnamed2"/>
</dbReference>
<dbReference type="KEGG" id="nas:GCU68_19950"/>
<dbReference type="GO" id="GO:0016787">
    <property type="term" value="F:hydrolase activity"/>
    <property type="evidence" value="ECO:0007669"/>
    <property type="project" value="UniProtKB-KW"/>
</dbReference>
<dbReference type="InterPro" id="IPR017853">
    <property type="entry name" value="GH"/>
</dbReference>
<geneLocation type="plasmid" evidence="2 3">
    <name>unnamed2</name>
</geneLocation>
<proteinExistence type="predicted"/>
<dbReference type="EMBL" id="CP045490">
    <property type="protein sequence ID" value="QFU84782.1"/>
    <property type="molecule type" value="Genomic_DNA"/>
</dbReference>
<dbReference type="OrthoDB" id="346001at2157"/>
<dbReference type="GeneID" id="42303334"/>
<evidence type="ECO:0000313" key="3">
    <source>
        <dbReference type="Proteomes" id="UP000326170"/>
    </source>
</evidence>